<evidence type="ECO:0000256" key="2">
    <source>
        <dbReference type="SAM" id="SignalP"/>
    </source>
</evidence>
<dbReference type="InterPro" id="IPR007921">
    <property type="entry name" value="CHAP_dom"/>
</dbReference>
<feature type="compositionally biased region" description="Basic and acidic residues" evidence="1">
    <location>
        <begin position="81"/>
        <end position="112"/>
    </location>
</feature>
<evidence type="ECO:0000313" key="4">
    <source>
        <dbReference type="EMBL" id="SUN35594.1"/>
    </source>
</evidence>
<accession>A0A380JD27</accession>
<dbReference type="AlphaFoldDB" id="A0A380JD27"/>
<feature type="signal peptide" evidence="2">
    <location>
        <begin position="1"/>
        <end position="21"/>
    </location>
</feature>
<proteinExistence type="predicted"/>
<dbReference type="EMBL" id="UHFA01000002">
    <property type="protein sequence ID" value="SUN35594.1"/>
    <property type="molecule type" value="Genomic_DNA"/>
</dbReference>
<feature type="compositionally biased region" description="Polar residues" evidence="1">
    <location>
        <begin position="155"/>
        <end position="167"/>
    </location>
</feature>
<dbReference type="Pfam" id="PF05257">
    <property type="entry name" value="CHAP"/>
    <property type="match status" value="1"/>
</dbReference>
<feature type="domain" description="Peptidase C51" evidence="3">
    <location>
        <begin position="439"/>
        <end position="565"/>
    </location>
</feature>
<feature type="chain" id="PRO_5038553473" evidence="2">
    <location>
        <begin position="22"/>
        <end position="570"/>
    </location>
</feature>
<dbReference type="OrthoDB" id="977752at2"/>
<organism evidence="4 5">
    <name type="scientific">Streptococcus downei MFe28</name>
    <dbReference type="NCBI Taxonomy" id="764290"/>
    <lineage>
        <taxon>Bacteria</taxon>
        <taxon>Bacillati</taxon>
        <taxon>Bacillota</taxon>
        <taxon>Bacilli</taxon>
        <taxon>Lactobacillales</taxon>
        <taxon>Streptococcaceae</taxon>
        <taxon>Streptococcus</taxon>
    </lineage>
</organism>
<feature type="compositionally biased region" description="Basic and acidic residues" evidence="1">
    <location>
        <begin position="54"/>
        <end position="73"/>
    </location>
</feature>
<dbReference type="Proteomes" id="UP000254082">
    <property type="component" value="Unassembled WGS sequence"/>
</dbReference>
<evidence type="ECO:0000256" key="1">
    <source>
        <dbReference type="SAM" id="MobiDB-lite"/>
    </source>
</evidence>
<dbReference type="PROSITE" id="PS50911">
    <property type="entry name" value="CHAP"/>
    <property type="match status" value="1"/>
</dbReference>
<evidence type="ECO:0000259" key="3">
    <source>
        <dbReference type="PROSITE" id="PS50911"/>
    </source>
</evidence>
<name>A0A380JD27_STRDO</name>
<dbReference type="SUPFAM" id="SSF54001">
    <property type="entry name" value="Cysteine proteinases"/>
    <property type="match status" value="1"/>
</dbReference>
<feature type="compositionally biased region" description="Basic and acidic residues" evidence="1">
    <location>
        <begin position="140"/>
        <end position="154"/>
    </location>
</feature>
<dbReference type="InterPro" id="IPR038765">
    <property type="entry name" value="Papain-like_cys_pep_sf"/>
</dbReference>
<feature type="compositionally biased region" description="Polar residues" evidence="1">
    <location>
        <begin position="120"/>
        <end position="139"/>
    </location>
</feature>
<keyword evidence="2" id="KW-0732">Signal</keyword>
<gene>
    <name evidence="4" type="ORF">NCTC11391_00628</name>
</gene>
<reference evidence="4 5" key="1">
    <citation type="submission" date="2018-06" db="EMBL/GenBank/DDBJ databases">
        <authorList>
            <consortium name="Pathogen Informatics"/>
            <person name="Doyle S."/>
        </authorList>
    </citation>
    <scope>NUCLEOTIDE SEQUENCE [LARGE SCALE GENOMIC DNA]</scope>
    <source>
        <strain evidence="5">NCTC 11391</strain>
    </source>
</reference>
<sequence>MKKEKFLSLTLLFLLSGSYLAPGVALTETVSKSARKPREEQGESRSSQADEEDSAKAGEKSADQDDKSKKEKSGPASSQDSQERTSDQNHKEDQSVDSRETETDRPSNKVDDSQEEPSDGQPQSHQEVGNPTKEPSTKQNQKEMPDDYSADKQESPTAQEPNPNQPKESAPAEQPAKTEYSGTGLSDQKLPKSSLPAFDQQSSSVASDQSSILVSPFFDAYWLSQPQETSFSHEDQETKVPLTYTTYVDHWSGQDAYTHNLLSHRYGIKAEQLDGYLNSLGLAYDSHRINGKLLLQWEKETGLDVRAIIAIALHESSLGTAGVASLPGSNMFGYGAFDNNPANASHFNDDQAISKMVGQTLIQNKNWTFKIQDDKALKYAQGRLDVFREGGVYFTDVSGTGKRRAQTMQDIDTWIDQHGGTPKIPEKLRHLNAPAQVDLPVGYQLSRPMNPQTYLASSYPWGQCTWYVYNRAHELGYDFDPYMGNGGDWQFKSGYDLSHQAKEGYAISFAPGQAGADPDYGHVAIVEQVKKDGSILISEANALGPGVISYRTFSAEQAAELTYVIGKRPS</sequence>
<evidence type="ECO:0000313" key="5">
    <source>
        <dbReference type="Proteomes" id="UP000254082"/>
    </source>
</evidence>
<dbReference type="RefSeq" id="WP_002999161.1">
    <property type="nucleotide sequence ID" value="NZ_UHFA01000002.1"/>
</dbReference>
<keyword evidence="5" id="KW-1185">Reference proteome</keyword>
<feature type="region of interest" description="Disordered" evidence="1">
    <location>
        <begin position="29"/>
        <end position="206"/>
    </location>
</feature>
<protein>
    <submittedName>
        <fullName evidence="4">Immunogenic secreted protein</fullName>
    </submittedName>
</protein>
<dbReference type="Gene3D" id="3.90.1720.10">
    <property type="entry name" value="endopeptidase domain like (from Nostoc punctiforme)"/>
    <property type="match status" value="1"/>
</dbReference>